<evidence type="ECO:0000313" key="2">
    <source>
        <dbReference type="EMBL" id="PWK28583.1"/>
    </source>
</evidence>
<gene>
    <name evidence="2" type="ORF">LV89_00787</name>
</gene>
<feature type="region of interest" description="Disordered" evidence="1">
    <location>
        <begin position="602"/>
        <end position="647"/>
    </location>
</feature>
<dbReference type="Proteomes" id="UP000245489">
    <property type="component" value="Unassembled WGS sequence"/>
</dbReference>
<organism evidence="2 3">
    <name type="scientific">Arcicella aurantiaca</name>
    <dbReference type="NCBI Taxonomy" id="591202"/>
    <lineage>
        <taxon>Bacteria</taxon>
        <taxon>Pseudomonadati</taxon>
        <taxon>Bacteroidota</taxon>
        <taxon>Cytophagia</taxon>
        <taxon>Cytophagales</taxon>
        <taxon>Flectobacillaceae</taxon>
        <taxon>Arcicella</taxon>
    </lineage>
</organism>
<sequence>MVKHTDKPSKERMINEEAKEIKEEVEAQAIETSEATEQVETPVSEVSETSETAQEVIAETVVETPVEPVAEPIAEAVEVAESVIETTPIEVVTPEAEVAEAPAVDYSNFGKKDFVQALEKLLAEVKESPSVGSFRRSEDTLKEVRPLFEQIKSTEKAEALAKFKAENENSEEGFDYKFDADVEQFDALFKALKDERSKYFQSIEKEKDKNFNQKTELINRLRTLVEGEDSNDPAHIKSGFNEFKKIQDEWKAAGNINSPHNNTLWQTFHALVDRFYSNRSIYFELLELDRKRNLQQKIELCTKIEKISEASKTETVTGKMLDEAVAAFEEYKHIGPAPKEENELIWQRVKDALDVIYGKRREQSEASKAEAEQVFALKASIAELIEPFASFNSSSISEWNDRTKALLALQDQWNNVKGFMPKEKGKELSDKFWADIKTFFRNKTEFFKVLESKREENLVAKTAIITEVETLLASGDESQEATNTVIRLQKEFREIGHVPEKDKDSIYEKFKTACDAFFNAKRAKNQTVEKDFEANLEKKTALCELIESESVEGANTARLAEFKSEWSAIGFVPKKDMQTIGKRYINAINKYVSAMGKLSSKEKEQLTIQEGGSRPPRGERPERHERNDRGGNRDYNSNNSGGGNNDVRRKIQNIENDIATYRNNLEFFAKSKNADKLRQDVEAKIQAAEKELAKLKEQAK</sequence>
<proteinExistence type="predicted"/>
<accession>A0A316EFV8</accession>
<keyword evidence="3" id="KW-1185">Reference proteome</keyword>
<dbReference type="Pfam" id="PF03993">
    <property type="entry name" value="DUF349"/>
    <property type="match status" value="5"/>
</dbReference>
<name>A0A316EFV8_9BACT</name>
<protein>
    <submittedName>
        <fullName evidence="2">Uncharacterized protein DUF349</fullName>
    </submittedName>
</protein>
<dbReference type="AlphaFoldDB" id="A0A316EFV8"/>
<evidence type="ECO:0000313" key="3">
    <source>
        <dbReference type="Proteomes" id="UP000245489"/>
    </source>
</evidence>
<feature type="region of interest" description="Disordered" evidence="1">
    <location>
        <begin position="30"/>
        <end position="53"/>
    </location>
</feature>
<evidence type="ECO:0000256" key="1">
    <source>
        <dbReference type="SAM" id="MobiDB-lite"/>
    </source>
</evidence>
<dbReference type="RefSeq" id="WP_229201468.1">
    <property type="nucleotide sequence ID" value="NZ_QGGO01000003.1"/>
</dbReference>
<dbReference type="InterPro" id="IPR007139">
    <property type="entry name" value="DUF349"/>
</dbReference>
<feature type="compositionally biased region" description="Basic and acidic residues" evidence="1">
    <location>
        <begin position="616"/>
        <end position="632"/>
    </location>
</feature>
<comment type="caution">
    <text evidence="2">The sequence shown here is derived from an EMBL/GenBank/DDBJ whole genome shotgun (WGS) entry which is preliminary data.</text>
</comment>
<reference evidence="2 3" key="1">
    <citation type="submission" date="2018-05" db="EMBL/GenBank/DDBJ databases">
        <title>Genomic Encyclopedia of Archaeal and Bacterial Type Strains, Phase II (KMG-II): from individual species to whole genera.</title>
        <authorList>
            <person name="Goeker M."/>
        </authorList>
    </citation>
    <scope>NUCLEOTIDE SEQUENCE [LARGE SCALE GENOMIC DNA]</scope>
    <source>
        <strain evidence="2 3">DSM 22214</strain>
    </source>
</reference>
<dbReference type="EMBL" id="QGGO01000003">
    <property type="protein sequence ID" value="PWK28583.1"/>
    <property type="molecule type" value="Genomic_DNA"/>
</dbReference>